<evidence type="ECO:0000256" key="2">
    <source>
        <dbReference type="SAM" id="Phobius"/>
    </source>
</evidence>
<proteinExistence type="predicted"/>
<evidence type="ECO:0000313" key="3">
    <source>
        <dbReference type="EMBL" id="KAK7952576.1"/>
    </source>
</evidence>
<feature type="compositionally biased region" description="Polar residues" evidence="1">
    <location>
        <begin position="191"/>
        <end position="217"/>
    </location>
</feature>
<keyword evidence="2" id="KW-0472">Membrane</keyword>
<protein>
    <submittedName>
        <fullName evidence="3">Uncharacterized protein</fullName>
    </submittedName>
</protein>
<feature type="compositionally biased region" description="Low complexity" evidence="1">
    <location>
        <begin position="411"/>
        <end position="420"/>
    </location>
</feature>
<sequence>MKVPRILPAALGISAILGTAATLFMNIANADTDRRTPAVRIAASVASALEGLIFLSLIPLFYKTLRQSWAADSTRPSRLGLTLRLMLIKSATAASIAVLVILGKDSDKTNILGGPETSFLTGGSVVLAFAFAAQLVYVVVHHINGNLRDEESNSMHSVEGGHLSLSKRVKAIPYSQTVPRAAVTKERLSAEFQSPPGSSGGKSTAETMSSIRSSFSQAVRPISSKTRLLSSASRSGRRPPSLDSIAYQSSIVEERSGFDSWDTSAVDAQDRQTVIDTSPPLPRFLETIPASPTTSRSPSPGTPLELELEPPKPAARRSRSYSPMARRQPMLTTHASTSELHIHPLFRTDSPEPPRATPGTSIHAAEDAGKVISESKLDRMRSGSLISARSPLSRTNSRESFQKSLAPSLASIASSLTPSTERLDAPPADSERKMTPPLPEWILNAGSRTSLTEYEVRKLRDRDPTDEPNGLGITQ</sequence>
<name>A0ABR1QFS4_9PEZI</name>
<dbReference type="EMBL" id="JAQQWE010000005">
    <property type="protein sequence ID" value="KAK7952576.1"/>
    <property type="molecule type" value="Genomic_DNA"/>
</dbReference>
<feature type="transmembrane region" description="Helical" evidence="2">
    <location>
        <begin position="83"/>
        <end position="102"/>
    </location>
</feature>
<feature type="region of interest" description="Disordered" evidence="1">
    <location>
        <begin position="269"/>
        <end position="327"/>
    </location>
</feature>
<accession>A0ABR1QFS4</accession>
<comment type="caution">
    <text evidence="3">The sequence shown here is derived from an EMBL/GenBank/DDBJ whole genome shotgun (WGS) entry which is preliminary data.</text>
</comment>
<feature type="compositionally biased region" description="Basic and acidic residues" evidence="1">
    <location>
        <begin position="454"/>
        <end position="465"/>
    </location>
</feature>
<feature type="compositionally biased region" description="Basic and acidic residues" evidence="1">
    <location>
        <begin position="421"/>
        <end position="434"/>
    </location>
</feature>
<dbReference type="RefSeq" id="XP_066700638.1">
    <property type="nucleotide sequence ID" value="XM_066844526.1"/>
</dbReference>
<feature type="region of interest" description="Disordered" evidence="1">
    <location>
        <begin position="185"/>
        <end position="219"/>
    </location>
</feature>
<keyword evidence="2" id="KW-1133">Transmembrane helix</keyword>
<dbReference type="Proteomes" id="UP001391051">
    <property type="component" value="Unassembled WGS sequence"/>
</dbReference>
<keyword evidence="4" id="KW-1185">Reference proteome</keyword>
<feature type="region of interest" description="Disordered" evidence="1">
    <location>
        <begin position="345"/>
        <end position="382"/>
    </location>
</feature>
<dbReference type="GeneID" id="92077588"/>
<organism evidence="3 4">
    <name type="scientific">Apiospora aurea</name>
    <dbReference type="NCBI Taxonomy" id="335848"/>
    <lineage>
        <taxon>Eukaryota</taxon>
        <taxon>Fungi</taxon>
        <taxon>Dikarya</taxon>
        <taxon>Ascomycota</taxon>
        <taxon>Pezizomycotina</taxon>
        <taxon>Sordariomycetes</taxon>
        <taxon>Xylariomycetidae</taxon>
        <taxon>Amphisphaeriales</taxon>
        <taxon>Apiosporaceae</taxon>
        <taxon>Apiospora</taxon>
    </lineage>
</organism>
<feature type="compositionally biased region" description="Basic and acidic residues" evidence="1">
    <location>
        <begin position="364"/>
        <end position="381"/>
    </location>
</feature>
<keyword evidence="2" id="KW-0812">Transmembrane</keyword>
<reference evidence="3 4" key="1">
    <citation type="submission" date="2023-01" db="EMBL/GenBank/DDBJ databases">
        <title>Analysis of 21 Apiospora genomes using comparative genomics revels a genus with tremendous synthesis potential of carbohydrate active enzymes and secondary metabolites.</title>
        <authorList>
            <person name="Sorensen T."/>
        </authorList>
    </citation>
    <scope>NUCLEOTIDE SEQUENCE [LARGE SCALE GENOMIC DNA]</scope>
    <source>
        <strain evidence="3 4">CBS 24483</strain>
    </source>
</reference>
<feature type="compositionally biased region" description="Low complexity" evidence="1">
    <location>
        <begin position="287"/>
        <end position="305"/>
    </location>
</feature>
<feature type="transmembrane region" description="Helical" evidence="2">
    <location>
        <begin position="40"/>
        <end position="62"/>
    </location>
</feature>
<gene>
    <name evidence="3" type="ORF">PG986_008304</name>
</gene>
<evidence type="ECO:0000256" key="1">
    <source>
        <dbReference type="SAM" id="MobiDB-lite"/>
    </source>
</evidence>
<evidence type="ECO:0000313" key="4">
    <source>
        <dbReference type="Proteomes" id="UP001391051"/>
    </source>
</evidence>
<feature type="transmembrane region" description="Helical" evidence="2">
    <location>
        <begin position="122"/>
        <end position="140"/>
    </location>
</feature>
<feature type="region of interest" description="Disordered" evidence="1">
    <location>
        <begin position="411"/>
        <end position="475"/>
    </location>
</feature>